<proteinExistence type="predicted"/>
<keyword evidence="3" id="KW-1185">Reference proteome</keyword>
<dbReference type="STRING" id="363253.LI0209"/>
<organism evidence="2 3">
    <name type="scientific">Lawsonia intracellularis (strain PHE/MN1-00)</name>
    <dbReference type="NCBI Taxonomy" id="363253"/>
    <lineage>
        <taxon>Bacteria</taxon>
        <taxon>Pseudomonadati</taxon>
        <taxon>Thermodesulfobacteriota</taxon>
        <taxon>Desulfovibrionia</taxon>
        <taxon>Desulfovibrionales</taxon>
        <taxon>Desulfovibrionaceae</taxon>
        <taxon>Lawsonia</taxon>
    </lineage>
</organism>
<evidence type="ECO:0000313" key="3">
    <source>
        <dbReference type="Proteomes" id="UP000002430"/>
    </source>
</evidence>
<gene>
    <name evidence="2" type="ordered locus">LI0209</name>
</gene>
<dbReference type="eggNOG" id="COG3409">
    <property type="taxonomic scope" value="Bacteria"/>
</dbReference>
<dbReference type="EMBL" id="AM180252">
    <property type="protein sequence ID" value="CAJ54265.1"/>
    <property type="molecule type" value="Genomic_DNA"/>
</dbReference>
<reference evidence="2 3" key="1">
    <citation type="submission" date="2005-11" db="EMBL/GenBank/DDBJ databases">
        <title>The complete genome sequence of Lawsonia intracellularis: the causative agent of proliferative enteropathy.</title>
        <authorList>
            <person name="Kaur K."/>
            <person name="Zhang Q."/>
            <person name="Beckler D."/>
            <person name="Munir S."/>
            <person name="Li L."/>
            <person name="Kinsley K."/>
            <person name="Herron L."/>
            <person name="Peterson A."/>
            <person name="May B."/>
            <person name="Singh S."/>
            <person name="Gebhart C."/>
            <person name="Kapur V."/>
        </authorList>
    </citation>
    <scope>NUCLEOTIDE SEQUENCE [LARGE SCALE GENOMIC DNA]</scope>
    <source>
        <strain evidence="2 3">PHE/MN1-00</strain>
    </source>
</reference>
<evidence type="ECO:0000313" key="2">
    <source>
        <dbReference type="EMBL" id="CAJ54265.1"/>
    </source>
</evidence>
<evidence type="ECO:0000259" key="1">
    <source>
        <dbReference type="Pfam" id="PF17680"/>
    </source>
</evidence>
<sequence>MNILHMLSGVIIMFRLLFIFIFSITFLLPNKVLATTSGTIPTAAVTISEQLDAQLLRRIGNNLYNKSSISIVVTPAVLLEDLSKSSPLARQLAEEITKCLVQNGYSVTEIRKASKIIIDKTGPKILTQDPSQLATTQVEAVAILTGTYTVTKKNVRFNIKLLHIPTNDVLATASTTIPITKEIYPLLVDKNTKPGTPSVTTKLQ</sequence>
<dbReference type="HOGENOM" id="CLU_109742_0_0_7"/>
<protein>
    <recommendedName>
        <fullName evidence="1">FlgO domain-containing protein</fullName>
    </recommendedName>
</protein>
<feature type="domain" description="FlgO" evidence="1">
    <location>
        <begin position="50"/>
        <end position="180"/>
    </location>
</feature>
<dbReference type="KEGG" id="lip:LI0209"/>
<accession>Q1MRW1</accession>
<dbReference type="Proteomes" id="UP000002430">
    <property type="component" value="Chromosome"/>
</dbReference>
<dbReference type="AlphaFoldDB" id="Q1MRW1"/>
<dbReference type="Pfam" id="PF17680">
    <property type="entry name" value="FlgO"/>
    <property type="match status" value="1"/>
</dbReference>
<name>Q1MRW1_LAWIP</name>
<dbReference type="InterPro" id="IPR041215">
    <property type="entry name" value="FlgO_dom"/>
</dbReference>